<dbReference type="PANTHER" id="PTHR48075:SF7">
    <property type="entry name" value="3-HYDROXYACYL-COA DEHYDROGENASE-RELATED"/>
    <property type="match status" value="1"/>
</dbReference>
<dbReference type="Proteomes" id="UP000634522">
    <property type="component" value="Unassembled WGS sequence"/>
</dbReference>
<sequence length="307" mass="33981">MVLLGIVPPEAKDRSCIARGVLDRFVRAGSNGGLMHPSVASRIRIGNVEDDFGLLADCDWIVEVVLERLDVKQDLYRRIAAVRRSDAIVSSNTSTIPLARLVEGLPEDFRRHFVVTHYFNPPRHMRLVELVAGEGTLPEVVERVTDFNDFRMGKTVIRCADRPGFIGNRLGIFWMQLALREAVALGLTVEEADAVMRVCGFPKTGVFGLWDLVGIDLMPSAVESLGALLPPQDDFSAMAEIDATVRGMLDKGYRGRKGGTLQGFYRQFKDASGGVCAKPSICKRWNIGRRARFRWRAPPSSPANSPN</sequence>
<dbReference type="InterPro" id="IPR006176">
    <property type="entry name" value="3-OHacyl-CoA_DH_NAD-bd"/>
</dbReference>
<protein>
    <recommendedName>
        <fullName evidence="6">3-hydroxyacyl-CoA dehydrogenase</fullName>
    </recommendedName>
</protein>
<evidence type="ECO:0000259" key="3">
    <source>
        <dbReference type="Pfam" id="PF02737"/>
    </source>
</evidence>
<dbReference type="SUPFAM" id="SSF48179">
    <property type="entry name" value="6-phosphogluconate dehydrogenase C-terminal domain-like"/>
    <property type="match status" value="1"/>
</dbReference>
<evidence type="ECO:0008006" key="6">
    <source>
        <dbReference type="Google" id="ProtNLM"/>
    </source>
</evidence>
<feature type="domain" description="3-hydroxyacyl-CoA dehydrogenase C-terminal" evidence="2">
    <location>
        <begin position="164"/>
        <end position="266"/>
    </location>
</feature>
<evidence type="ECO:0000256" key="1">
    <source>
        <dbReference type="ARBA" id="ARBA00023002"/>
    </source>
</evidence>
<comment type="caution">
    <text evidence="4">The sequence shown here is derived from an EMBL/GenBank/DDBJ whole genome shotgun (WGS) entry which is preliminary data.</text>
</comment>
<keyword evidence="1" id="KW-0560">Oxidoreductase</keyword>
<dbReference type="InterPro" id="IPR006108">
    <property type="entry name" value="3HC_DH_C"/>
</dbReference>
<dbReference type="Gene3D" id="3.40.50.720">
    <property type="entry name" value="NAD(P)-binding Rossmann-like Domain"/>
    <property type="match status" value="1"/>
</dbReference>
<evidence type="ECO:0000259" key="2">
    <source>
        <dbReference type="Pfam" id="PF00725"/>
    </source>
</evidence>
<reference evidence="4 5" key="1">
    <citation type="submission" date="2019-12" db="EMBL/GenBank/DDBJ databases">
        <title>Comparative genomics gives insights into the taxonomy of the Azoarcus-Aromatoleum group and reveals separate origins of nif in the plant-associated Azoarcus and non-plant-associated Aromatoleum sub-groups.</title>
        <authorList>
            <person name="Lafos M."/>
            <person name="Maluk M."/>
            <person name="Batista M."/>
            <person name="Junghare M."/>
            <person name="Carmona M."/>
            <person name="Faoro H."/>
            <person name="Cruz L.M."/>
            <person name="Battistoni F."/>
            <person name="De Souza E."/>
            <person name="Pedrosa F."/>
            <person name="Chen W.-M."/>
            <person name="Poole P.S."/>
            <person name="Dixon R.A."/>
            <person name="James E.K."/>
        </authorList>
    </citation>
    <scope>NUCLEOTIDE SEQUENCE [LARGE SCALE GENOMIC DNA]</scope>
    <source>
        <strain evidence="4 5">T</strain>
    </source>
</reference>
<dbReference type="PANTHER" id="PTHR48075">
    <property type="entry name" value="3-HYDROXYACYL-COA DEHYDROGENASE FAMILY PROTEIN"/>
    <property type="match status" value="1"/>
</dbReference>
<dbReference type="SUPFAM" id="SSF51735">
    <property type="entry name" value="NAD(P)-binding Rossmann-fold domains"/>
    <property type="match status" value="1"/>
</dbReference>
<dbReference type="InterPro" id="IPR036291">
    <property type="entry name" value="NAD(P)-bd_dom_sf"/>
</dbReference>
<proteinExistence type="predicted"/>
<dbReference type="InterPro" id="IPR008927">
    <property type="entry name" value="6-PGluconate_DH-like_C_sf"/>
</dbReference>
<feature type="domain" description="3-hydroxyacyl-CoA dehydrogenase NAD binding" evidence="3">
    <location>
        <begin position="29"/>
        <end position="161"/>
    </location>
</feature>
<dbReference type="EMBL" id="WTVS01000033">
    <property type="protein sequence ID" value="NMF98865.1"/>
    <property type="molecule type" value="Genomic_DNA"/>
</dbReference>
<organism evidence="4 5">
    <name type="scientific">Aromatoleum toluolicum</name>
    <dbReference type="NCBI Taxonomy" id="90060"/>
    <lineage>
        <taxon>Bacteria</taxon>
        <taxon>Pseudomonadati</taxon>
        <taxon>Pseudomonadota</taxon>
        <taxon>Betaproteobacteria</taxon>
        <taxon>Rhodocyclales</taxon>
        <taxon>Rhodocyclaceae</taxon>
        <taxon>Aromatoleum</taxon>
    </lineage>
</organism>
<evidence type="ECO:0000313" key="5">
    <source>
        <dbReference type="Proteomes" id="UP000634522"/>
    </source>
</evidence>
<accession>A0ABX1NHW4</accession>
<dbReference type="Pfam" id="PF00725">
    <property type="entry name" value="3HCDH"/>
    <property type="match status" value="1"/>
</dbReference>
<dbReference type="Gene3D" id="1.10.1040.50">
    <property type="match status" value="1"/>
</dbReference>
<evidence type="ECO:0000313" key="4">
    <source>
        <dbReference type="EMBL" id="NMF98865.1"/>
    </source>
</evidence>
<dbReference type="Pfam" id="PF02737">
    <property type="entry name" value="3HCDH_N"/>
    <property type="match status" value="1"/>
</dbReference>
<gene>
    <name evidence="4" type="ORF">GPA27_15900</name>
</gene>
<keyword evidence="5" id="KW-1185">Reference proteome</keyword>
<name>A0ABX1NHW4_9RHOO</name>